<dbReference type="EMBL" id="ML119922">
    <property type="protein sequence ID" value="RPA71514.1"/>
    <property type="molecule type" value="Genomic_DNA"/>
</dbReference>
<dbReference type="Proteomes" id="UP000275078">
    <property type="component" value="Unassembled WGS sequence"/>
</dbReference>
<evidence type="ECO:0000313" key="1">
    <source>
        <dbReference type="EMBL" id="RPA71514.1"/>
    </source>
</evidence>
<sequence length="285" mass="32297">MSSPSPTNQQQSTMEVGSNGITIQRPIPKKYTHNAAQRKAFGGGRGSHQYRIRKEKKSKGHLCDGYPVLGEPKGSANRLCFKSEHARIFKKACQEYNAWGAADHPLGSPKDFAARILREIGGCDGQGKYCQKMIAKVKRKIINIGRKMREVKRISKVLRENPTHDEDFIPGVEVLRSTNWVRDRKLNEVLEEYNNTTVDRDAAFTIFAERFFPDENSRNAMETPEYDEQTGEQLPRLLSFLPISEEATAYDVLMDDQVDCYESEVSDSEIQVGLAAVLDDEDDFE</sequence>
<accession>A0A3N4HPB7</accession>
<reference evidence="1 2" key="1">
    <citation type="journal article" date="2018" name="Nat. Ecol. Evol.">
        <title>Pezizomycetes genomes reveal the molecular basis of ectomycorrhizal truffle lifestyle.</title>
        <authorList>
            <person name="Murat C."/>
            <person name="Payen T."/>
            <person name="Noel B."/>
            <person name="Kuo A."/>
            <person name="Morin E."/>
            <person name="Chen J."/>
            <person name="Kohler A."/>
            <person name="Krizsan K."/>
            <person name="Balestrini R."/>
            <person name="Da Silva C."/>
            <person name="Montanini B."/>
            <person name="Hainaut M."/>
            <person name="Levati E."/>
            <person name="Barry K.W."/>
            <person name="Belfiori B."/>
            <person name="Cichocki N."/>
            <person name="Clum A."/>
            <person name="Dockter R.B."/>
            <person name="Fauchery L."/>
            <person name="Guy J."/>
            <person name="Iotti M."/>
            <person name="Le Tacon F."/>
            <person name="Lindquist E.A."/>
            <person name="Lipzen A."/>
            <person name="Malagnac F."/>
            <person name="Mello A."/>
            <person name="Molinier V."/>
            <person name="Miyauchi S."/>
            <person name="Poulain J."/>
            <person name="Riccioni C."/>
            <person name="Rubini A."/>
            <person name="Sitrit Y."/>
            <person name="Splivallo R."/>
            <person name="Traeger S."/>
            <person name="Wang M."/>
            <person name="Zifcakova L."/>
            <person name="Wipf D."/>
            <person name="Zambonelli A."/>
            <person name="Paolocci F."/>
            <person name="Nowrousian M."/>
            <person name="Ottonello S."/>
            <person name="Baldrian P."/>
            <person name="Spatafora J.W."/>
            <person name="Henrissat B."/>
            <person name="Nagy L.G."/>
            <person name="Aury J.M."/>
            <person name="Wincker P."/>
            <person name="Grigoriev I.V."/>
            <person name="Bonfante P."/>
            <person name="Martin F.M."/>
        </authorList>
    </citation>
    <scope>NUCLEOTIDE SEQUENCE [LARGE SCALE GENOMIC DNA]</scope>
    <source>
        <strain evidence="1 2">RN42</strain>
    </source>
</reference>
<evidence type="ECO:0000313" key="2">
    <source>
        <dbReference type="Proteomes" id="UP000275078"/>
    </source>
</evidence>
<gene>
    <name evidence="1" type="ORF">BJ508DRAFT_335958</name>
</gene>
<protein>
    <submittedName>
        <fullName evidence="1">Uncharacterized protein</fullName>
    </submittedName>
</protein>
<proteinExistence type="predicted"/>
<dbReference type="AlphaFoldDB" id="A0A3N4HPB7"/>
<name>A0A3N4HPB7_ASCIM</name>
<keyword evidence="2" id="KW-1185">Reference proteome</keyword>
<organism evidence="1 2">
    <name type="scientific">Ascobolus immersus RN42</name>
    <dbReference type="NCBI Taxonomy" id="1160509"/>
    <lineage>
        <taxon>Eukaryota</taxon>
        <taxon>Fungi</taxon>
        <taxon>Dikarya</taxon>
        <taxon>Ascomycota</taxon>
        <taxon>Pezizomycotina</taxon>
        <taxon>Pezizomycetes</taxon>
        <taxon>Pezizales</taxon>
        <taxon>Ascobolaceae</taxon>
        <taxon>Ascobolus</taxon>
    </lineage>
</organism>